<evidence type="ECO:0000256" key="5">
    <source>
        <dbReference type="PROSITE-ProRule" id="PRU00059"/>
    </source>
</evidence>
<dbReference type="InterPro" id="IPR001254">
    <property type="entry name" value="Trypsin_dom"/>
</dbReference>
<dbReference type="GO" id="GO:0006508">
    <property type="term" value="P:proteolysis"/>
    <property type="evidence" value="ECO:0007669"/>
    <property type="project" value="InterPro"/>
</dbReference>
<dbReference type="SMART" id="SM00020">
    <property type="entry name" value="Tryp_SPc"/>
    <property type="match status" value="1"/>
</dbReference>
<dbReference type="SUPFAM" id="SSF50494">
    <property type="entry name" value="Trypsin-like serine proteases"/>
    <property type="match status" value="1"/>
</dbReference>
<dbReference type="PROSITE" id="PS01180">
    <property type="entry name" value="CUB"/>
    <property type="match status" value="1"/>
</dbReference>
<evidence type="ECO:0000259" key="7">
    <source>
        <dbReference type="PROSITE" id="PS50240"/>
    </source>
</evidence>
<dbReference type="PRINTS" id="PR00722">
    <property type="entry name" value="CHYMOTRYPSIN"/>
</dbReference>
<feature type="non-terminal residue" evidence="8">
    <location>
        <position position="340"/>
    </location>
</feature>
<protein>
    <submittedName>
        <fullName evidence="8">Uncharacterized protein</fullName>
    </submittedName>
</protein>
<dbReference type="PROSITE" id="PS00134">
    <property type="entry name" value="TRYPSIN_HIS"/>
    <property type="match status" value="1"/>
</dbReference>
<sequence length="340" mass="37662">MINYAYLQDPNCDYFRYVEPGRIAYVYSPNYPFKYRAGIQCRWIATCPPGYNCKLDCNDVNIPESSSCTQDRLLISRVGDPQLESAEAYCGHGSIHIVSTDQKLTVGLITSALSPGGRFLCRLSAQRVPPAPCSCGIRNKRRIVGGNETKPHEFPMMAGLLFDGADRVVCGGVVIDKRYVLTAAHCIVNSYVEEVVFGLHNQNTLETNNNSSTTQRIAIASSVVHPLYGTSDYDYDIAILKMEEDIIFNEYVSPVCLPIKFIKKDFAGDNVTVIGWGTIFFGGPTSDVLQEVTLDVISQRSCRVNRPNITSRQICTFTPSKDSCQVDILTASIFLKSDES</sequence>
<comment type="caution">
    <text evidence="5">Lacks conserved residue(s) required for the propagation of feature annotation.</text>
</comment>
<name>A0A8J9V0S6_9NEOP</name>
<dbReference type="FunFam" id="2.40.10.10:FF:000028">
    <property type="entry name" value="Serine protease easter"/>
    <property type="match status" value="1"/>
</dbReference>
<evidence type="ECO:0000313" key="9">
    <source>
        <dbReference type="Proteomes" id="UP000838878"/>
    </source>
</evidence>
<dbReference type="CDD" id="cd00190">
    <property type="entry name" value="Tryp_SPc"/>
    <property type="match status" value="1"/>
</dbReference>
<dbReference type="Proteomes" id="UP000838878">
    <property type="component" value="Chromosome 12"/>
</dbReference>
<organism evidence="8 9">
    <name type="scientific">Brenthis ino</name>
    <name type="common">lesser marbled fritillary</name>
    <dbReference type="NCBI Taxonomy" id="405034"/>
    <lineage>
        <taxon>Eukaryota</taxon>
        <taxon>Metazoa</taxon>
        <taxon>Ecdysozoa</taxon>
        <taxon>Arthropoda</taxon>
        <taxon>Hexapoda</taxon>
        <taxon>Insecta</taxon>
        <taxon>Pterygota</taxon>
        <taxon>Neoptera</taxon>
        <taxon>Endopterygota</taxon>
        <taxon>Lepidoptera</taxon>
        <taxon>Glossata</taxon>
        <taxon>Ditrysia</taxon>
        <taxon>Papilionoidea</taxon>
        <taxon>Nymphalidae</taxon>
        <taxon>Heliconiinae</taxon>
        <taxon>Argynnini</taxon>
        <taxon>Brenthis</taxon>
    </lineage>
</organism>
<keyword evidence="9" id="KW-1185">Reference proteome</keyword>
<dbReference type="PANTHER" id="PTHR24252:SF7">
    <property type="entry name" value="HYALIN"/>
    <property type="match status" value="1"/>
</dbReference>
<keyword evidence="2" id="KW-1015">Disulfide bond</keyword>
<evidence type="ECO:0000313" key="8">
    <source>
        <dbReference type="EMBL" id="CAH0717935.1"/>
    </source>
</evidence>
<dbReference type="InterPro" id="IPR035914">
    <property type="entry name" value="Sperma_CUB_dom_sf"/>
</dbReference>
<dbReference type="SUPFAM" id="SSF49854">
    <property type="entry name" value="Spermadhesin, CUB domain"/>
    <property type="match status" value="1"/>
</dbReference>
<dbReference type="PROSITE" id="PS50240">
    <property type="entry name" value="TRYPSIN_DOM"/>
    <property type="match status" value="1"/>
</dbReference>
<dbReference type="InterPro" id="IPR000859">
    <property type="entry name" value="CUB_dom"/>
</dbReference>
<dbReference type="Gene3D" id="2.40.10.10">
    <property type="entry name" value="Trypsin-like serine proteases"/>
    <property type="match status" value="1"/>
</dbReference>
<dbReference type="GO" id="GO:0004252">
    <property type="term" value="F:serine-type endopeptidase activity"/>
    <property type="evidence" value="ECO:0007669"/>
    <property type="project" value="InterPro"/>
</dbReference>
<reference evidence="8" key="1">
    <citation type="submission" date="2021-12" db="EMBL/GenBank/DDBJ databases">
        <authorList>
            <person name="Martin H S."/>
        </authorList>
    </citation>
    <scope>NUCLEOTIDE SEQUENCE</scope>
</reference>
<dbReference type="CDD" id="cd00041">
    <property type="entry name" value="CUB"/>
    <property type="match status" value="1"/>
</dbReference>
<dbReference type="InterPro" id="IPR001314">
    <property type="entry name" value="Peptidase_S1A"/>
</dbReference>
<dbReference type="InterPro" id="IPR043504">
    <property type="entry name" value="Peptidase_S1_PA_chymotrypsin"/>
</dbReference>
<feature type="domain" description="Peptidase S1" evidence="7">
    <location>
        <begin position="143"/>
        <end position="340"/>
    </location>
</feature>
<dbReference type="PANTHER" id="PTHR24252">
    <property type="entry name" value="ACROSIN-RELATED"/>
    <property type="match status" value="1"/>
</dbReference>
<dbReference type="InterPro" id="IPR009003">
    <property type="entry name" value="Peptidase_S1_PA"/>
</dbReference>
<keyword evidence="1" id="KW-0732">Signal</keyword>
<evidence type="ECO:0000259" key="6">
    <source>
        <dbReference type="PROSITE" id="PS01180"/>
    </source>
</evidence>
<dbReference type="Pfam" id="PF00431">
    <property type="entry name" value="CUB"/>
    <property type="match status" value="1"/>
</dbReference>
<dbReference type="Gene3D" id="2.60.120.290">
    <property type="entry name" value="Spermadhesin, CUB domain"/>
    <property type="match status" value="1"/>
</dbReference>
<dbReference type="EMBL" id="OV170232">
    <property type="protein sequence ID" value="CAH0717935.1"/>
    <property type="molecule type" value="Genomic_DNA"/>
</dbReference>
<proteinExistence type="inferred from homology"/>
<dbReference type="AlphaFoldDB" id="A0A8J9V0S6"/>
<gene>
    <name evidence="8" type="ORF">BINO364_LOCUS4488</name>
</gene>
<dbReference type="Pfam" id="PF00089">
    <property type="entry name" value="Trypsin"/>
    <property type="match status" value="1"/>
</dbReference>
<keyword evidence="3" id="KW-0325">Glycoprotein</keyword>
<comment type="similarity">
    <text evidence="4">Belongs to the peptidase S1 family. CLIP subfamily.</text>
</comment>
<evidence type="ECO:0000256" key="2">
    <source>
        <dbReference type="ARBA" id="ARBA00023157"/>
    </source>
</evidence>
<dbReference type="InterPro" id="IPR018114">
    <property type="entry name" value="TRYPSIN_HIS"/>
</dbReference>
<evidence type="ECO:0000256" key="3">
    <source>
        <dbReference type="ARBA" id="ARBA00023180"/>
    </source>
</evidence>
<evidence type="ECO:0000256" key="4">
    <source>
        <dbReference type="ARBA" id="ARBA00024195"/>
    </source>
</evidence>
<evidence type="ECO:0000256" key="1">
    <source>
        <dbReference type="ARBA" id="ARBA00022729"/>
    </source>
</evidence>
<dbReference type="OrthoDB" id="6380398at2759"/>
<accession>A0A8J9V0S6</accession>
<feature type="domain" description="CUB" evidence="6">
    <location>
        <begin position="12"/>
        <end position="126"/>
    </location>
</feature>